<dbReference type="PANTHER" id="PTHR19959:SF119">
    <property type="entry name" value="FUNGAL LIPASE-LIKE DOMAIN-CONTAINING PROTEIN"/>
    <property type="match status" value="1"/>
</dbReference>
<dbReference type="SUPFAM" id="SSF48452">
    <property type="entry name" value="TPR-like"/>
    <property type="match status" value="2"/>
</dbReference>
<proteinExistence type="predicted"/>
<dbReference type="Gene3D" id="1.25.40.10">
    <property type="entry name" value="Tetratricopeptide repeat domain"/>
    <property type="match status" value="2"/>
</dbReference>
<dbReference type="InterPro" id="IPR019734">
    <property type="entry name" value="TPR_rpt"/>
</dbReference>
<reference evidence="1 2" key="1">
    <citation type="journal article" date="2013" name="ISME J.">
        <title>Metabolic model for the filamentous 'Candidatus Microthrix parvicella' based on genomic and metagenomic analyses.</title>
        <authorList>
            <person name="Jon McIlroy S."/>
            <person name="Kristiansen R."/>
            <person name="Albertsen M."/>
            <person name="Michael Karst S."/>
            <person name="Rossetti S."/>
            <person name="Lund Nielsen J."/>
            <person name="Tandoi V."/>
            <person name="James Seviour R."/>
            <person name="Nielsen P.H."/>
        </authorList>
    </citation>
    <scope>NUCLEOTIDE SEQUENCE [LARGE SCALE GENOMIC DNA]</scope>
    <source>
        <strain evidence="1 2">RN1</strain>
    </source>
</reference>
<dbReference type="STRING" id="1229780.BN381_80269"/>
<evidence type="ECO:0000313" key="2">
    <source>
        <dbReference type="Proteomes" id="UP000018291"/>
    </source>
</evidence>
<dbReference type="InterPro" id="IPR011990">
    <property type="entry name" value="TPR-like_helical_dom_sf"/>
</dbReference>
<dbReference type="AlphaFoldDB" id="R4Z496"/>
<keyword evidence="2" id="KW-1185">Reference proteome</keyword>
<dbReference type="eggNOG" id="COG0457">
    <property type="taxonomic scope" value="Bacteria"/>
</dbReference>
<dbReference type="Pfam" id="PF13365">
    <property type="entry name" value="Trypsin_2"/>
    <property type="match status" value="1"/>
</dbReference>
<dbReference type="RefSeq" id="WP_012230739.1">
    <property type="nucleotide sequence ID" value="NZ_HG422565.1"/>
</dbReference>
<accession>R4Z496</accession>
<dbReference type="SMART" id="SM00028">
    <property type="entry name" value="TPR"/>
    <property type="match status" value="6"/>
</dbReference>
<gene>
    <name evidence="1" type="ORF">BN381_80269</name>
</gene>
<organism evidence="1 2">
    <name type="scientific">Candidatus Neomicrothrix parvicella RN1</name>
    <dbReference type="NCBI Taxonomy" id="1229780"/>
    <lineage>
        <taxon>Bacteria</taxon>
        <taxon>Bacillati</taxon>
        <taxon>Actinomycetota</taxon>
        <taxon>Acidimicrobiia</taxon>
        <taxon>Acidimicrobiales</taxon>
        <taxon>Microthrixaceae</taxon>
        <taxon>Candidatus Neomicrothrix</taxon>
    </lineage>
</organism>
<dbReference type="PANTHER" id="PTHR19959">
    <property type="entry name" value="KINESIN LIGHT CHAIN"/>
    <property type="match status" value="1"/>
</dbReference>
<dbReference type="HOGENOM" id="CLU_006181_0_0_11"/>
<dbReference type="Pfam" id="PF13374">
    <property type="entry name" value="TPR_10"/>
    <property type="match status" value="6"/>
</dbReference>
<evidence type="ECO:0000313" key="1">
    <source>
        <dbReference type="EMBL" id="CCM65739.1"/>
    </source>
</evidence>
<comment type="caution">
    <text evidence="1">The sequence shown here is derived from an EMBL/GenBank/DDBJ whole genome shotgun (WGS) entry which is preliminary data.</text>
</comment>
<protein>
    <submittedName>
        <fullName evidence="1">Uncharacterized protein</fullName>
    </submittedName>
</protein>
<name>R4Z496_9ACTN</name>
<dbReference type="InterPro" id="IPR009003">
    <property type="entry name" value="Peptidase_S1_PA"/>
</dbReference>
<dbReference type="SUPFAM" id="SSF50494">
    <property type="entry name" value="Trypsin-like serine proteases"/>
    <property type="match status" value="1"/>
</dbReference>
<dbReference type="Proteomes" id="UP000018291">
    <property type="component" value="Unassembled WGS sequence"/>
</dbReference>
<dbReference type="EMBL" id="CANL01000078">
    <property type="protein sequence ID" value="CCM65739.1"/>
    <property type="molecule type" value="Genomic_DNA"/>
</dbReference>
<sequence>MPTPRPDLAGSWRFDGPARLCEVELGGSLLSGCAIANSLVVTCAHTTGQPVPLGGQALVRRQGPDGATEVVATTVFLGSEVDVRLLYTHEPVVHLAYPVPWGGLLSDAVDDCRVWGAPTASMRGNGDLFDGACMVESGAGGSRRLTVRLRPRSVRTDSEINSEKQASDAALWAGMSGGPVAHSGRLVGLVRAVDGRFDALEVLTSSALLGAEGRWLEAEGDGFGGVSKAGTLRAAIWAALAEQVAASNRGLLVPVPVTPVGPPGGPAMVLEAPVVPPLDERLRPIEALQYRHAVVPLIEGDPVTPRVEHGDVTTGHSVTVESILDQFLNGEVRFDAAMLTGAGGMGKSRAAQELMIRAAEAGWTIGLTRGGLAAAAEGAGLPAGPLLVVVDYPEDSPTEVGRWMEAMMRSAGGSGQRVRVLLLSRRRGSLVSAMVRELTLDAEDVRPLGQKGTGDLSALASSARHQFRRLGLDVAAVDAGRPVSAGDTTLLALASVLVGGTAAKDVFAKLLARERRFWRRHLVRTQSQEAVSDEVLDRAVAGLSLGGNDGPAAAAVRLAQVGVPSECREAVVDGFPGLYGPGFAALHPDPVADHLIRSTLTPNDLFVAALASEGRQAIEVLSSIARTVTATDPGDFAQDLRWCLVDFAQQFGGWLNAEFTRLDGEDGGRPTALGLGLAAARLVDALPWGDHPALDSSVGSVLAREISALNSLESAVGTEASNLAIPQQHLAVSIDRQQQRVARAQAEQNPAYQPNLAAALNNLAITLAETGDRAGALPPAQEAVTLYRAQAEQNPAYQPNLAAALTNLANTLAATGDRAGALPPAQEAVTLRRAQAEQNPAYQPNLAAALTNLANRLAETGDRAGALPPAQEAVTLRRAQAEQNPAYQPDLAAALNNLAITLAETGDRAGALPPAQEAVTLYRAQAEQNPAYQPDLAMALNNLAITLAETGDRAGALPPAQEAVTLYRAQAEQNPAYQPNLAAALNNLANRLAETGDRAGALPPAQEAVTLYERLAAEEPVYADALAQAKETLRGLQDAPE</sequence>
<dbReference type="OrthoDB" id="134501at2"/>